<dbReference type="KEGG" id="mia:OCU_30400"/>
<proteinExistence type="predicted"/>
<evidence type="ECO:0000313" key="1">
    <source>
        <dbReference type="EMBL" id="AFC44259.1"/>
    </source>
</evidence>
<dbReference type="AlphaFoldDB" id="H8IRD8"/>
<organism evidence="1 2">
    <name type="scientific">Mycobacterium intracellulare (strain ATCC 13950 / DSM 43223 / JCM 6384 / NCTC 13025 / 3600)</name>
    <dbReference type="NCBI Taxonomy" id="487521"/>
    <lineage>
        <taxon>Bacteria</taxon>
        <taxon>Bacillati</taxon>
        <taxon>Actinomycetota</taxon>
        <taxon>Actinomycetes</taxon>
        <taxon>Mycobacteriales</taxon>
        <taxon>Mycobacteriaceae</taxon>
        <taxon>Mycobacterium</taxon>
        <taxon>Mycobacterium avium complex (MAC)</taxon>
    </lineage>
</organism>
<reference evidence="1 2" key="1">
    <citation type="journal article" date="2012" name="J. Bacteriol.">
        <title>Complete genome sequence of Mycobacterium intracellulare strain ATCC 13950T.</title>
        <authorList>
            <person name="Kim B.J."/>
            <person name="Choi B.S."/>
            <person name="Lim J.S."/>
            <person name="Choi I.Y."/>
            <person name="Lee J.H."/>
            <person name="Chun J."/>
            <person name="Kook Y.H."/>
            <person name="Kim B.J."/>
        </authorList>
    </citation>
    <scope>NUCLEOTIDE SEQUENCE [LARGE SCALE GENOMIC DNA]</scope>
    <source>
        <strain evidence="2">ATCC 13950 / DSM 43223 / JCM 6384 / NCTC 13025 / 3600</strain>
    </source>
</reference>
<dbReference type="EMBL" id="CP003322">
    <property type="protein sequence ID" value="AFC44259.1"/>
    <property type="molecule type" value="Genomic_DNA"/>
</dbReference>
<accession>H8IRD8</accession>
<dbReference type="Proteomes" id="UP000008004">
    <property type="component" value="Chromosome"/>
</dbReference>
<dbReference type="HOGENOM" id="CLU_3063661_0_0_11"/>
<dbReference type="PATRIC" id="fig|487521.10.peg.3053"/>
<protein>
    <submittedName>
        <fullName evidence="1">Uncharacterized protein</fullName>
    </submittedName>
</protein>
<evidence type="ECO:0000313" key="2">
    <source>
        <dbReference type="Proteomes" id="UP000008004"/>
    </source>
</evidence>
<gene>
    <name evidence="1" type="ordered locus">OCU_30400</name>
</gene>
<name>H8IRD8_MYCIA</name>
<sequence>MATRCARRGLCGDPLRPAWTMRRPAAPGVDYAATRCARLRRVGGRRGRAGDRH</sequence>